<protein>
    <submittedName>
        <fullName evidence="2">Uncharacterized protein</fullName>
    </submittedName>
</protein>
<feature type="transmembrane region" description="Helical" evidence="1">
    <location>
        <begin position="81"/>
        <end position="104"/>
    </location>
</feature>
<name>A0A1X7UIR3_AMPQE</name>
<keyword evidence="1" id="KW-0812">Transmembrane</keyword>
<dbReference type="EnsemblMetazoa" id="Aqu2.1.27361_001">
    <property type="protein sequence ID" value="Aqu2.1.27361_001"/>
    <property type="gene ID" value="Aqu2.1.27361"/>
</dbReference>
<feature type="transmembrane region" description="Helical" evidence="1">
    <location>
        <begin position="12"/>
        <end position="30"/>
    </location>
</feature>
<keyword evidence="1" id="KW-0472">Membrane</keyword>
<evidence type="ECO:0000313" key="2">
    <source>
        <dbReference type="EnsemblMetazoa" id="Aqu2.1.27361_001"/>
    </source>
</evidence>
<dbReference type="InParanoid" id="A0A1X7UIR3"/>
<sequence>PFTDTTTSAISSTQINTVITGILSSVYFTVTIKSTKYTETNLISASSNSLSVTIGTASVMSTPVSTLQSTDSNTLLIAESFITAVFILLVITILVILMVSVLVCRKIWDKTSNGDGTSSSDKIKADINQQPDGSVYWIHLFCIGEYYL</sequence>
<keyword evidence="1" id="KW-1133">Transmembrane helix</keyword>
<proteinExistence type="predicted"/>
<evidence type="ECO:0000256" key="1">
    <source>
        <dbReference type="SAM" id="Phobius"/>
    </source>
</evidence>
<accession>A0A1X7UIR3</accession>
<dbReference type="AlphaFoldDB" id="A0A1X7UIR3"/>
<organism evidence="2">
    <name type="scientific">Amphimedon queenslandica</name>
    <name type="common">Sponge</name>
    <dbReference type="NCBI Taxonomy" id="400682"/>
    <lineage>
        <taxon>Eukaryota</taxon>
        <taxon>Metazoa</taxon>
        <taxon>Porifera</taxon>
        <taxon>Demospongiae</taxon>
        <taxon>Heteroscleromorpha</taxon>
        <taxon>Haplosclerida</taxon>
        <taxon>Niphatidae</taxon>
        <taxon>Amphimedon</taxon>
    </lineage>
</organism>
<reference evidence="2" key="1">
    <citation type="submission" date="2017-05" db="UniProtKB">
        <authorList>
            <consortium name="EnsemblMetazoa"/>
        </authorList>
    </citation>
    <scope>IDENTIFICATION</scope>
</reference>
<feature type="transmembrane region" description="Helical" evidence="1">
    <location>
        <begin position="42"/>
        <end position="61"/>
    </location>
</feature>